<dbReference type="InterPro" id="IPR012910">
    <property type="entry name" value="Plug_dom"/>
</dbReference>
<evidence type="ECO:0000313" key="14">
    <source>
        <dbReference type="Proteomes" id="UP000326921"/>
    </source>
</evidence>
<dbReference type="NCBIfam" id="TIGR04056">
    <property type="entry name" value="OMP_RagA_SusC"/>
    <property type="match status" value="1"/>
</dbReference>
<evidence type="ECO:0000259" key="11">
    <source>
        <dbReference type="Pfam" id="PF00593"/>
    </source>
</evidence>
<keyword evidence="14" id="KW-1185">Reference proteome</keyword>
<dbReference type="InterPro" id="IPR039426">
    <property type="entry name" value="TonB-dep_rcpt-like"/>
</dbReference>
<keyword evidence="10" id="KW-0732">Signal</keyword>
<keyword evidence="4 8" id="KW-0812">Transmembrane</keyword>
<comment type="subcellular location">
    <subcellularLocation>
        <location evidence="1 8">Cell outer membrane</location>
        <topology evidence="1 8">Multi-pass membrane protein</topology>
    </subcellularLocation>
</comment>
<name>A0A5Q0QGI0_9SPHI</name>
<keyword evidence="2 8" id="KW-0813">Transport</keyword>
<feature type="domain" description="TonB-dependent receptor-like beta-barrel" evidence="11">
    <location>
        <begin position="443"/>
        <end position="1013"/>
    </location>
</feature>
<reference evidence="13 14" key="1">
    <citation type="submission" date="2019-10" db="EMBL/GenBank/DDBJ databases">
        <authorList>
            <person name="Dong K."/>
        </authorList>
    </citation>
    <scope>NUCLEOTIDE SEQUENCE [LARGE SCALE GENOMIC DNA]</scope>
    <source>
        <strain evidence="14">dk4302</strain>
    </source>
</reference>
<dbReference type="Pfam" id="PF13715">
    <property type="entry name" value="CarbopepD_reg_2"/>
    <property type="match status" value="1"/>
</dbReference>
<feature type="chain" id="PRO_5024852919" evidence="10">
    <location>
        <begin position="23"/>
        <end position="1048"/>
    </location>
</feature>
<dbReference type="NCBIfam" id="TIGR04057">
    <property type="entry name" value="SusC_RagA_signa"/>
    <property type="match status" value="1"/>
</dbReference>
<dbReference type="RefSeq" id="WP_153511600.1">
    <property type="nucleotide sequence ID" value="NZ_CP045652.1"/>
</dbReference>
<dbReference type="InterPro" id="IPR000531">
    <property type="entry name" value="Beta-barrel_TonB"/>
</dbReference>
<dbReference type="Proteomes" id="UP000326921">
    <property type="component" value="Chromosome"/>
</dbReference>
<feature type="signal peptide" evidence="10">
    <location>
        <begin position="1"/>
        <end position="22"/>
    </location>
</feature>
<organism evidence="13 14">
    <name type="scientific">Sphingobacterium zhuxiongii</name>
    <dbReference type="NCBI Taxonomy" id="2662364"/>
    <lineage>
        <taxon>Bacteria</taxon>
        <taxon>Pseudomonadati</taxon>
        <taxon>Bacteroidota</taxon>
        <taxon>Sphingobacteriia</taxon>
        <taxon>Sphingobacteriales</taxon>
        <taxon>Sphingobacteriaceae</taxon>
        <taxon>Sphingobacterium</taxon>
    </lineage>
</organism>
<accession>A0A5Q0QGI0</accession>
<evidence type="ECO:0000256" key="9">
    <source>
        <dbReference type="RuleBase" id="RU003357"/>
    </source>
</evidence>
<dbReference type="GO" id="GO:0009279">
    <property type="term" value="C:cell outer membrane"/>
    <property type="evidence" value="ECO:0007669"/>
    <property type="project" value="UniProtKB-SubCell"/>
</dbReference>
<evidence type="ECO:0000256" key="2">
    <source>
        <dbReference type="ARBA" id="ARBA00022448"/>
    </source>
</evidence>
<dbReference type="Gene3D" id="2.40.170.20">
    <property type="entry name" value="TonB-dependent receptor, beta-barrel domain"/>
    <property type="match status" value="1"/>
</dbReference>
<dbReference type="InterPro" id="IPR037066">
    <property type="entry name" value="Plug_dom_sf"/>
</dbReference>
<evidence type="ECO:0000256" key="1">
    <source>
        <dbReference type="ARBA" id="ARBA00004571"/>
    </source>
</evidence>
<dbReference type="InterPro" id="IPR023997">
    <property type="entry name" value="TonB-dep_OMP_SusC/RagA_CS"/>
</dbReference>
<evidence type="ECO:0000259" key="12">
    <source>
        <dbReference type="Pfam" id="PF07715"/>
    </source>
</evidence>
<keyword evidence="3 8" id="KW-1134">Transmembrane beta strand</keyword>
<keyword evidence="7 8" id="KW-0998">Cell outer membrane</keyword>
<protein>
    <submittedName>
        <fullName evidence="13">SusC/RagA family TonB-linked outer membrane protein</fullName>
    </submittedName>
</protein>
<dbReference type="SUPFAM" id="SSF56935">
    <property type="entry name" value="Porins"/>
    <property type="match status" value="1"/>
</dbReference>
<evidence type="ECO:0000313" key="13">
    <source>
        <dbReference type="EMBL" id="QGA26752.1"/>
    </source>
</evidence>
<evidence type="ECO:0000256" key="3">
    <source>
        <dbReference type="ARBA" id="ARBA00022452"/>
    </source>
</evidence>
<comment type="similarity">
    <text evidence="8 9">Belongs to the TonB-dependent receptor family.</text>
</comment>
<feature type="domain" description="TonB-dependent receptor plug" evidence="12">
    <location>
        <begin position="132"/>
        <end position="238"/>
    </location>
</feature>
<dbReference type="SUPFAM" id="SSF49464">
    <property type="entry name" value="Carboxypeptidase regulatory domain-like"/>
    <property type="match status" value="1"/>
</dbReference>
<keyword evidence="6 8" id="KW-0472">Membrane</keyword>
<keyword evidence="5 9" id="KW-0798">TonB box</keyword>
<sequence>MRKDYLFFLAVSAALSPTILHAKIPIRTVHEFNFVQAQTLTIRGQVLSSESNEPLAGVTISVKGTSKKTATDDQGNFTIEVKQGDKLSFNMLNFTTQEYTVSQSESNLIIKLQSTTADLDEVVVIGYGTAKKSDLTGSITRVDANQFKNQPTTQLTEMLNGTVAGFISNQSTSASGSSSMEIRGPKSLNASTSPMIVLDGVIFNGSIADINPSDIETMDILKDASSTAVYGARAAAGVIQVTTKKGLSGTPRINLEANFGVASLMHPFKTYDGPGYIQFRTDVMRGYNPTKPAFYYNNPSNLPDGVTLDQWRTASNNPQADNTREWLSRLNFYDIEVDNYVAGNEIYWLDEVFRKGLKQNYDLNISGGADKVKYYWSLGYQDNEGISIGDDFNTIRSRINTDFTITNWLSAGVNAQFSDKNQTQIIPSINSMFLMSPYGSMYDDNNNLLWYPNTFAVATPLINTLGGQDQKNKINSLFSSIYMNVKLPYNISYKASFQPRYEFSKLYNFYPSTTLTGGSTYKDGYATRVEGSTFEWMLDHLVHWNKKFGMHQFDVTLLYSAEKIDTWESRLSNQSFSPNQSLGYHGIEYGSDHKVGSNDTRATGDAAMARLNYTLNDKYLFTASVRRDGYSAFGKKNPRAVFPAFAFAWRLSNESFFNVDKIDDLKIRASWGRNGNRSIGQYAALATVESARYYNGVSTQIGVFNNTLSNYDLKWEQTESYNLGIDLAMFKNRVNLTADVYSMTTVDLLMNRKLPEITGYTSVVTNLGKLSNKGWEVSVNTVNIDRENFKWNSGLVYSANRNKIEELFGDFGETTISGVTGYQELPDYTNEWFPGQAIDQIWNYKITGIWQVEEAEEAAKYGLKPGDFKAVDLDGNYKYDALMDKQFIGYERPRHRLGLRNSIDFLKNFNVTFFLRAELGHLGYFMEAQRAGGTDTYDKRSTYDLPYWTAENRNNDYPRLNALTTVFGGGIRTYKPASFLRLQDLSFSYTVPESALERIKVKNLRVFLAARNVFTIDKWPGWDPETAYNSQNSMPMPRSYSAGVNFSL</sequence>
<gene>
    <name evidence="13" type="ORF">GFH32_10650</name>
</gene>
<evidence type="ECO:0000256" key="8">
    <source>
        <dbReference type="PROSITE-ProRule" id="PRU01360"/>
    </source>
</evidence>
<dbReference type="Gene3D" id="2.60.40.1120">
    <property type="entry name" value="Carboxypeptidase-like, regulatory domain"/>
    <property type="match status" value="1"/>
</dbReference>
<dbReference type="Pfam" id="PF00593">
    <property type="entry name" value="TonB_dep_Rec_b-barrel"/>
    <property type="match status" value="1"/>
</dbReference>
<evidence type="ECO:0000256" key="10">
    <source>
        <dbReference type="SAM" id="SignalP"/>
    </source>
</evidence>
<evidence type="ECO:0000256" key="6">
    <source>
        <dbReference type="ARBA" id="ARBA00023136"/>
    </source>
</evidence>
<evidence type="ECO:0000256" key="7">
    <source>
        <dbReference type="ARBA" id="ARBA00023237"/>
    </source>
</evidence>
<proteinExistence type="inferred from homology"/>
<dbReference type="InterPro" id="IPR036942">
    <property type="entry name" value="Beta-barrel_TonB_sf"/>
</dbReference>
<evidence type="ECO:0000256" key="4">
    <source>
        <dbReference type="ARBA" id="ARBA00022692"/>
    </source>
</evidence>
<dbReference type="PROSITE" id="PS52016">
    <property type="entry name" value="TONB_DEPENDENT_REC_3"/>
    <property type="match status" value="1"/>
</dbReference>
<dbReference type="AlphaFoldDB" id="A0A5Q0QGI0"/>
<dbReference type="KEGG" id="sphe:GFH32_10650"/>
<dbReference type="InterPro" id="IPR023996">
    <property type="entry name" value="TonB-dep_OMP_SusC/RagA"/>
</dbReference>
<dbReference type="Pfam" id="PF07715">
    <property type="entry name" value="Plug"/>
    <property type="match status" value="1"/>
</dbReference>
<evidence type="ECO:0000256" key="5">
    <source>
        <dbReference type="ARBA" id="ARBA00023077"/>
    </source>
</evidence>
<dbReference type="EMBL" id="CP045652">
    <property type="protein sequence ID" value="QGA26752.1"/>
    <property type="molecule type" value="Genomic_DNA"/>
</dbReference>
<dbReference type="InterPro" id="IPR008969">
    <property type="entry name" value="CarboxyPept-like_regulatory"/>
</dbReference>
<dbReference type="Gene3D" id="2.170.130.10">
    <property type="entry name" value="TonB-dependent receptor, plug domain"/>
    <property type="match status" value="1"/>
</dbReference>